<protein>
    <submittedName>
        <fullName evidence="1">Uncharacterized protein</fullName>
    </submittedName>
</protein>
<dbReference type="EMBL" id="CAJPVJ010007265">
    <property type="protein sequence ID" value="CAG2171109.1"/>
    <property type="molecule type" value="Genomic_DNA"/>
</dbReference>
<gene>
    <name evidence="1" type="ORF">ONB1V03_LOCUS10573</name>
</gene>
<evidence type="ECO:0000313" key="1">
    <source>
        <dbReference type="EMBL" id="CAD7653922.1"/>
    </source>
</evidence>
<organism evidence="1">
    <name type="scientific">Oppiella nova</name>
    <dbReference type="NCBI Taxonomy" id="334625"/>
    <lineage>
        <taxon>Eukaryota</taxon>
        <taxon>Metazoa</taxon>
        <taxon>Ecdysozoa</taxon>
        <taxon>Arthropoda</taxon>
        <taxon>Chelicerata</taxon>
        <taxon>Arachnida</taxon>
        <taxon>Acari</taxon>
        <taxon>Acariformes</taxon>
        <taxon>Sarcoptiformes</taxon>
        <taxon>Oribatida</taxon>
        <taxon>Brachypylina</taxon>
        <taxon>Oppioidea</taxon>
        <taxon>Oppiidae</taxon>
        <taxon>Oppiella</taxon>
    </lineage>
</organism>
<reference evidence="1" key="1">
    <citation type="submission" date="2020-11" db="EMBL/GenBank/DDBJ databases">
        <authorList>
            <person name="Tran Van P."/>
        </authorList>
    </citation>
    <scope>NUCLEOTIDE SEQUENCE</scope>
</reference>
<sequence length="126" mass="14819">MELCSHSLQNILQHKPQLLTLGWHHCTPVLLELIPQEWELFNTWHRNSPVELNIYAEYEIYDKFIKLDLILDSMCVPIHSTRPECSQVLSEYNLWSILVSEVSQYKRFYEELHSLGSGAFGEVMII</sequence>
<name>A0A7R9M5M1_9ACAR</name>
<accession>A0A7R9M5M1</accession>
<proteinExistence type="predicted"/>
<evidence type="ECO:0000313" key="2">
    <source>
        <dbReference type="Proteomes" id="UP000728032"/>
    </source>
</evidence>
<keyword evidence="2" id="KW-1185">Reference proteome</keyword>
<dbReference type="EMBL" id="OC922090">
    <property type="protein sequence ID" value="CAD7653922.1"/>
    <property type="molecule type" value="Genomic_DNA"/>
</dbReference>
<dbReference type="AlphaFoldDB" id="A0A7R9M5M1"/>
<dbReference type="Proteomes" id="UP000728032">
    <property type="component" value="Unassembled WGS sequence"/>
</dbReference>